<dbReference type="Proteomes" id="UP000308267">
    <property type="component" value="Unassembled WGS sequence"/>
</dbReference>
<proteinExistence type="predicted"/>
<keyword evidence="3" id="KW-1185">Reference proteome</keyword>
<name>A0A4S2MFF9_OPIFE</name>
<evidence type="ECO:0000313" key="3">
    <source>
        <dbReference type="Proteomes" id="UP000308267"/>
    </source>
</evidence>
<sequence length="123" mass="14084">MLEHSELQKDTFSREAIEYGQVATSCGKGRVTVWSWSVIRANMSTREPIRARLWAPRRDLDLGSKKDKTQEIPRPSAVVPYRTQHTHTHGRLRVQTQSTDDEQTTARLKLPSEKSSLKEPVNT</sequence>
<protein>
    <submittedName>
        <fullName evidence="2">Uncharacterized protein</fullName>
    </submittedName>
</protein>
<gene>
    <name evidence="2" type="ORF">CRM22_000444</name>
</gene>
<comment type="caution">
    <text evidence="2">The sequence shown here is derived from an EMBL/GenBank/DDBJ whole genome shotgun (WGS) entry which is preliminary data.</text>
</comment>
<organism evidence="2 3">
    <name type="scientific">Opisthorchis felineus</name>
    <dbReference type="NCBI Taxonomy" id="147828"/>
    <lineage>
        <taxon>Eukaryota</taxon>
        <taxon>Metazoa</taxon>
        <taxon>Spiralia</taxon>
        <taxon>Lophotrochozoa</taxon>
        <taxon>Platyhelminthes</taxon>
        <taxon>Trematoda</taxon>
        <taxon>Digenea</taxon>
        <taxon>Opisthorchiida</taxon>
        <taxon>Opisthorchiata</taxon>
        <taxon>Opisthorchiidae</taxon>
        <taxon>Opisthorchis</taxon>
    </lineage>
</organism>
<evidence type="ECO:0000256" key="1">
    <source>
        <dbReference type="SAM" id="MobiDB-lite"/>
    </source>
</evidence>
<reference evidence="2 3" key="1">
    <citation type="journal article" date="2019" name="BMC Genomics">
        <title>New insights from Opisthorchis felineus genome: update on genomics of the epidemiologically important liver flukes.</title>
        <authorList>
            <person name="Ershov N.I."/>
            <person name="Mordvinov V.A."/>
            <person name="Prokhortchouk E.B."/>
            <person name="Pakharukova M.Y."/>
            <person name="Gunbin K.V."/>
            <person name="Ustyantsev K."/>
            <person name="Genaev M.A."/>
            <person name="Blinov A.G."/>
            <person name="Mazur A."/>
            <person name="Boulygina E."/>
            <person name="Tsygankova S."/>
            <person name="Khrameeva E."/>
            <person name="Chekanov N."/>
            <person name="Fan G."/>
            <person name="Xiao A."/>
            <person name="Zhang H."/>
            <person name="Xu X."/>
            <person name="Yang H."/>
            <person name="Solovyev V."/>
            <person name="Lee S.M."/>
            <person name="Liu X."/>
            <person name="Afonnikov D.A."/>
            <person name="Skryabin K.G."/>
        </authorList>
    </citation>
    <scope>NUCLEOTIDE SEQUENCE [LARGE SCALE GENOMIC DNA]</scope>
    <source>
        <strain evidence="2">AK-0245</strain>
        <tissue evidence="2">Whole organism</tissue>
    </source>
</reference>
<evidence type="ECO:0000313" key="2">
    <source>
        <dbReference type="EMBL" id="TGZ75342.1"/>
    </source>
</evidence>
<dbReference type="EMBL" id="SJOL01000802">
    <property type="protein sequence ID" value="TGZ75342.1"/>
    <property type="molecule type" value="Genomic_DNA"/>
</dbReference>
<accession>A0A4S2MFF9</accession>
<dbReference type="AlphaFoldDB" id="A0A4S2MFF9"/>
<feature type="region of interest" description="Disordered" evidence="1">
    <location>
        <begin position="81"/>
        <end position="123"/>
    </location>
</feature>